<gene>
    <name evidence="8" type="ORF">NITFAB_2348</name>
</gene>
<accession>A0A2X0SPA6</accession>
<dbReference type="PANTHER" id="PTHR10815">
    <property type="entry name" value="METHYLATED-DNA--PROTEIN-CYSTEINE METHYLTRANSFERASE"/>
    <property type="match status" value="1"/>
</dbReference>
<evidence type="ECO:0000313" key="8">
    <source>
        <dbReference type="EMBL" id="SPS06755.1"/>
    </source>
</evidence>
<comment type="catalytic activity">
    <reaction evidence="1">
        <text>a 4-O-methyl-thymidine in DNA + L-cysteinyl-[protein] = a thymidine in DNA + S-methyl-L-cysteinyl-[protein]</text>
        <dbReference type="Rhea" id="RHEA:53428"/>
        <dbReference type="Rhea" id="RHEA-COMP:10131"/>
        <dbReference type="Rhea" id="RHEA-COMP:10132"/>
        <dbReference type="Rhea" id="RHEA-COMP:13555"/>
        <dbReference type="Rhea" id="RHEA-COMP:13556"/>
        <dbReference type="ChEBI" id="CHEBI:29950"/>
        <dbReference type="ChEBI" id="CHEBI:82612"/>
        <dbReference type="ChEBI" id="CHEBI:137386"/>
        <dbReference type="ChEBI" id="CHEBI:137387"/>
        <dbReference type="EC" id="2.1.1.63"/>
    </reaction>
</comment>
<dbReference type="EMBL" id="LS423452">
    <property type="protein sequence ID" value="SPS06755.1"/>
    <property type="molecule type" value="Genomic_DNA"/>
</dbReference>
<reference evidence="8" key="1">
    <citation type="submission" date="2018-05" db="EMBL/GenBank/DDBJ databases">
        <authorList>
            <person name="Lanie J.A."/>
            <person name="Ng W.-L."/>
            <person name="Kazmierczak K.M."/>
            <person name="Andrzejewski T.M."/>
            <person name="Davidsen T.M."/>
            <person name="Wayne K.J."/>
            <person name="Tettelin H."/>
            <person name="Glass J.I."/>
            <person name="Rusch D."/>
            <person name="Podicherti R."/>
            <person name="Tsui H.-C.T."/>
            <person name="Winkler M.E."/>
        </authorList>
    </citation>
    <scope>NUCLEOTIDE SEQUENCE</scope>
    <source>
        <strain evidence="8">KNB</strain>
    </source>
</reference>
<dbReference type="GO" id="GO:0032259">
    <property type="term" value="P:methylation"/>
    <property type="evidence" value="ECO:0007669"/>
    <property type="project" value="UniProtKB-KW"/>
</dbReference>
<keyword evidence="3 8" id="KW-0808">Transferase</keyword>
<keyword evidence="4" id="KW-0227">DNA damage</keyword>
<dbReference type="PANTHER" id="PTHR10815:SF13">
    <property type="entry name" value="METHYLATED-DNA--PROTEIN-CYSTEINE METHYLTRANSFERASE"/>
    <property type="match status" value="1"/>
</dbReference>
<dbReference type="InterPro" id="IPR036217">
    <property type="entry name" value="MethylDNA_cys_MeTrfase_DNAb"/>
</dbReference>
<dbReference type="SUPFAM" id="SSF46767">
    <property type="entry name" value="Methylated DNA-protein cysteine methyltransferase, C-terminal domain"/>
    <property type="match status" value="1"/>
</dbReference>
<dbReference type="GO" id="GO:0006281">
    <property type="term" value="P:DNA repair"/>
    <property type="evidence" value="ECO:0007669"/>
    <property type="project" value="UniProtKB-KW"/>
</dbReference>
<evidence type="ECO:0000259" key="7">
    <source>
        <dbReference type="Pfam" id="PF01035"/>
    </source>
</evidence>
<organism evidence="8">
    <name type="scientific">Candidatus Nitrotoga fabula</name>
    <dbReference type="NCBI Taxonomy" id="2182327"/>
    <lineage>
        <taxon>Bacteria</taxon>
        <taxon>Pseudomonadati</taxon>
        <taxon>Pseudomonadota</taxon>
        <taxon>Betaproteobacteria</taxon>
        <taxon>Nitrosomonadales</taxon>
        <taxon>Gallionellaceae</taxon>
        <taxon>Candidatus Nitrotoga</taxon>
    </lineage>
</organism>
<keyword evidence="5" id="KW-0234">DNA repair</keyword>
<dbReference type="SUPFAM" id="SSF53155">
    <property type="entry name" value="Methylated DNA-protein cysteine methyltransferase domain"/>
    <property type="match status" value="1"/>
</dbReference>
<name>A0A2X0SPA6_9PROT</name>
<dbReference type="CDD" id="cd06445">
    <property type="entry name" value="ATase"/>
    <property type="match status" value="1"/>
</dbReference>
<dbReference type="Gene3D" id="1.10.10.10">
    <property type="entry name" value="Winged helix-like DNA-binding domain superfamily/Winged helix DNA-binding domain"/>
    <property type="match status" value="1"/>
</dbReference>
<dbReference type="NCBIfam" id="TIGR00589">
    <property type="entry name" value="ogt"/>
    <property type="match status" value="1"/>
</dbReference>
<evidence type="ECO:0000256" key="5">
    <source>
        <dbReference type="ARBA" id="ARBA00023204"/>
    </source>
</evidence>
<dbReference type="InterPro" id="IPR036388">
    <property type="entry name" value="WH-like_DNA-bd_sf"/>
</dbReference>
<evidence type="ECO:0000256" key="3">
    <source>
        <dbReference type="ARBA" id="ARBA00022679"/>
    </source>
</evidence>
<evidence type="ECO:0000256" key="6">
    <source>
        <dbReference type="ARBA" id="ARBA00049348"/>
    </source>
</evidence>
<evidence type="ECO:0000256" key="4">
    <source>
        <dbReference type="ARBA" id="ARBA00022763"/>
    </source>
</evidence>
<dbReference type="PROSITE" id="PS00374">
    <property type="entry name" value="MGMT"/>
    <property type="match status" value="1"/>
</dbReference>
<evidence type="ECO:0000256" key="2">
    <source>
        <dbReference type="ARBA" id="ARBA00022603"/>
    </source>
</evidence>
<keyword evidence="2 8" id="KW-0489">Methyltransferase</keyword>
<feature type="domain" description="Methylated-DNA-[protein]-cysteine S-methyltransferase DNA binding" evidence="7">
    <location>
        <begin position="72"/>
        <end position="152"/>
    </location>
</feature>
<dbReference type="InterPro" id="IPR014048">
    <property type="entry name" value="MethylDNA_cys_MeTrfase_DNA-bd"/>
</dbReference>
<dbReference type="InterPro" id="IPR001497">
    <property type="entry name" value="MethylDNA_cys_MeTrfase_AS"/>
</dbReference>
<dbReference type="InterPro" id="IPR036631">
    <property type="entry name" value="MGMT_N_sf"/>
</dbReference>
<sequence>MNYQAKLLLPIGIIGIRCGLDALVGIDFLNSDTLPQKPQQGIAQDVCEQLIAYFIDPDFSFNLKLEPEGTVFQKGVWHALSGIPSGQTSSYGSIAAEIGSSARAVGQACGANPIPIVIPCHRVVSKVGIGGFMHQKAGHALDIKRRLLMHETKLLR</sequence>
<dbReference type="GO" id="GO:0003908">
    <property type="term" value="F:methylated-DNA-[protein]-cysteine S-methyltransferase activity"/>
    <property type="evidence" value="ECO:0007669"/>
    <property type="project" value="UniProtKB-EC"/>
</dbReference>
<protein>
    <submittedName>
        <fullName evidence="8">Methylated-DNA/protein-cysteine methyltransferase</fullName>
    </submittedName>
</protein>
<dbReference type="AlphaFoldDB" id="A0A2X0SPA6"/>
<evidence type="ECO:0000256" key="1">
    <source>
        <dbReference type="ARBA" id="ARBA00001286"/>
    </source>
</evidence>
<comment type="catalytic activity">
    <reaction evidence="6">
        <text>a 6-O-methyl-2'-deoxyguanosine in DNA + L-cysteinyl-[protein] = S-methyl-L-cysteinyl-[protein] + a 2'-deoxyguanosine in DNA</text>
        <dbReference type="Rhea" id="RHEA:24000"/>
        <dbReference type="Rhea" id="RHEA-COMP:10131"/>
        <dbReference type="Rhea" id="RHEA-COMP:10132"/>
        <dbReference type="Rhea" id="RHEA-COMP:11367"/>
        <dbReference type="Rhea" id="RHEA-COMP:11368"/>
        <dbReference type="ChEBI" id="CHEBI:29950"/>
        <dbReference type="ChEBI" id="CHEBI:82612"/>
        <dbReference type="ChEBI" id="CHEBI:85445"/>
        <dbReference type="ChEBI" id="CHEBI:85448"/>
        <dbReference type="EC" id="2.1.1.63"/>
    </reaction>
</comment>
<dbReference type="Pfam" id="PF01035">
    <property type="entry name" value="DNA_binding_1"/>
    <property type="match status" value="1"/>
</dbReference>
<proteinExistence type="predicted"/>